<feature type="compositionally biased region" description="Basic and acidic residues" evidence="1">
    <location>
        <begin position="111"/>
        <end position="133"/>
    </location>
</feature>
<feature type="compositionally biased region" description="Basic and acidic residues" evidence="1">
    <location>
        <begin position="169"/>
        <end position="179"/>
    </location>
</feature>
<feature type="compositionally biased region" description="Polar residues" evidence="1">
    <location>
        <begin position="30"/>
        <end position="44"/>
    </location>
</feature>
<feature type="compositionally biased region" description="Polar residues" evidence="1">
    <location>
        <begin position="58"/>
        <end position="88"/>
    </location>
</feature>
<reference evidence="3" key="1">
    <citation type="journal article" date="2019" name="Int. J. Syst. Evol. Microbiol.">
        <title>The Global Catalogue of Microorganisms (GCM) 10K type strain sequencing project: providing services to taxonomists for standard genome sequencing and annotation.</title>
        <authorList>
            <consortium name="The Broad Institute Genomics Platform"/>
            <consortium name="The Broad Institute Genome Sequencing Center for Infectious Disease"/>
            <person name="Wu L."/>
            <person name="Ma J."/>
        </authorList>
    </citation>
    <scope>NUCLEOTIDE SEQUENCE [LARGE SCALE GENOMIC DNA]</scope>
    <source>
        <strain evidence="3">JCM 15896</strain>
    </source>
</reference>
<evidence type="ECO:0000256" key="1">
    <source>
        <dbReference type="SAM" id="MobiDB-lite"/>
    </source>
</evidence>
<feature type="compositionally biased region" description="Polar residues" evidence="1">
    <location>
        <begin position="240"/>
        <end position="253"/>
    </location>
</feature>
<feature type="region of interest" description="Disordered" evidence="1">
    <location>
        <begin position="14"/>
        <end position="199"/>
    </location>
</feature>
<dbReference type="RefSeq" id="WP_343857700.1">
    <property type="nucleotide sequence ID" value="NZ_BAAAFD010000002.1"/>
</dbReference>
<evidence type="ECO:0008006" key="4">
    <source>
        <dbReference type="Google" id="ProtNLM"/>
    </source>
</evidence>
<sequence length="338" mass="36893">MNIVTPIPTAVLFPTANIPTEAARRENVQRETIPQTGGNENSAAESGVGSESDRVKTPGQQPQLTYERPQSQQNAQNTPDQGDLLNQDNAEDPSAGKENAESEQQRQQQELAEKKEIEELKSRDQEVRSHEQAHAAVGGQYAGSPSYEFESGPDGKQYAVGGEVPIDISEEKTPEETIRKMQQVRAAALAPADPSPQDLRVASEATKLATEARSDVAREKIEQVKEAIADNIDQQLGARSIQQSTGQEQSNDPTIKARNDVIGEVPSLDEIVDGFNAEPPIRTLDNSDALDIDAQESAQQFATLRENRDSGIQRRISVIENFYQNISAPRSQGIQQSA</sequence>
<dbReference type="InterPro" id="IPR021973">
    <property type="entry name" value="SprA-related"/>
</dbReference>
<gene>
    <name evidence="2" type="ORF">GCM10009114_12660</name>
</gene>
<protein>
    <recommendedName>
        <fullName evidence="4">SprA-related family protein</fullName>
    </recommendedName>
</protein>
<feature type="region of interest" description="Disordered" evidence="1">
    <location>
        <begin position="234"/>
        <end position="257"/>
    </location>
</feature>
<proteinExistence type="predicted"/>
<name>A0ABP3WPV5_9ALTE</name>
<dbReference type="EMBL" id="BAAAFD010000002">
    <property type="protein sequence ID" value="GAA0854974.1"/>
    <property type="molecule type" value="Genomic_DNA"/>
</dbReference>
<feature type="compositionally biased region" description="Basic and acidic residues" evidence="1">
    <location>
        <begin position="94"/>
        <end position="104"/>
    </location>
</feature>
<keyword evidence="3" id="KW-1185">Reference proteome</keyword>
<organism evidence="2 3">
    <name type="scientific">Aliiglaciecola litoralis</name>
    <dbReference type="NCBI Taxonomy" id="582857"/>
    <lineage>
        <taxon>Bacteria</taxon>
        <taxon>Pseudomonadati</taxon>
        <taxon>Pseudomonadota</taxon>
        <taxon>Gammaproteobacteria</taxon>
        <taxon>Alteromonadales</taxon>
        <taxon>Alteromonadaceae</taxon>
        <taxon>Aliiglaciecola</taxon>
    </lineage>
</organism>
<dbReference type="Proteomes" id="UP001500359">
    <property type="component" value="Unassembled WGS sequence"/>
</dbReference>
<accession>A0ABP3WPV5</accession>
<dbReference type="Pfam" id="PF12118">
    <property type="entry name" value="SprA-related"/>
    <property type="match status" value="1"/>
</dbReference>
<evidence type="ECO:0000313" key="2">
    <source>
        <dbReference type="EMBL" id="GAA0854974.1"/>
    </source>
</evidence>
<comment type="caution">
    <text evidence="2">The sequence shown here is derived from an EMBL/GenBank/DDBJ whole genome shotgun (WGS) entry which is preliminary data.</text>
</comment>
<evidence type="ECO:0000313" key="3">
    <source>
        <dbReference type="Proteomes" id="UP001500359"/>
    </source>
</evidence>